<dbReference type="EMBL" id="CP011509">
    <property type="protein sequence ID" value="AKJ02079.1"/>
    <property type="molecule type" value="Genomic_DNA"/>
</dbReference>
<sequence length="139" mass="15459">MSTTVTITMQERRFFERIYQVVEQVPHGQVSTYGDIAIIVGGGCDARIVGLAMGDLGPRAAKVPWQRIINRSGGISTQGYNQRELLVAEGVEFDDKGKVYLDRFRWAGPGQEWAAKHGFTPLPARGSGKEEDKSQMRLF</sequence>
<evidence type="ECO:0000256" key="1">
    <source>
        <dbReference type="ARBA" id="ARBA00022763"/>
    </source>
</evidence>
<accession>A0AAC8Q7B8</accession>
<dbReference type="KEGG" id="age:AA314_03705"/>
<keyword evidence="1" id="KW-0227">DNA damage</keyword>
<dbReference type="Proteomes" id="UP000035579">
    <property type="component" value="Chromosome"/>
</dbReference>
<dbReference type="RefSeq" id="WP_047856494.1">
    <property type="nucleotide sequence ID" value="NZ_CP011509.1"/>
</dbReference>
<dbReference type="InterPro" id="IPR036217">
    <property type="entry name" value="MethylDNA_cys_MeTrfase_DNAb"/>
</dbReference>
<dbReference type="EMBL" id="QUMU01000008">
    <property type="protein sequence ID" value="REG28990.1"/>
    <property type="molecule type" value="Genomic_DNA"/>
</dbReference>
<reference evidence="5 7" key="2">
    <citation type="submission" date="2018-08" db="EMBL/GenBank/DDBJ databases">
        <title>Genomic Encyclopedia of Archaeal and Bacterial Type Strains, Phase II (KMG-II): from individual species to whole genera.</title>
        <authorList>
            <person name="Goeker M."/>
        </authorList>
    </citation>
    <scope>NUCLEOTIDE SEQUENCE [LARGE SCALE GENOMIC DNA]</scope>
    <source>
        <strain evidence="5 7">DSM 2261</strain>
    </source>
</reference>
<dbReference type="GO" id="GO:0032259">
    <property type="term" value="P:methylation"/>
    <property type="evidence" value="ECO:0007669"/>
    <property type="project" value="UniProtKB-KW"/>
</dbReference>
<dbReference type="AlphaFoldDB" id="A0AAC8Q7B8"/>
<dbReference type="CDD" id="cd06445">
    <property type="entry name" value="ATase"/>
    <property type="match status" value="1"/>
</dbReference>
<evidence type="ECO:0000259" key="3">
    <source>
        <dbReference type="Pfam" id="PF01035"/>
    </source>
</evidence>
<keyword evidence="4" id="KW-0808">Transferase</keyword>
<protein>
    <submittedName>
        <fullName evidence="4 5">Methyltransferase</fullName>
    </submittedName>
</protein>
<dbReference type="Proteomes" id="UP000256345">
    <property type="component" value="Unassembled WGS sequence"/>
</dbReference>
<reference evidence="4 6" key="1">
    <citation type="submission" date="2015-05" db="EMBL/GenBank/DDBJ databases">
        <title>Genome assembly of Archangium gephyra DSM 2261.</title>
        <authorList>
            <person name="Sharma G."/>
            <person name="Subramanian S."/>
        </authorList>
    </citation>
    <scope>NUCLEOTIDE SEQUENCE [LARGE SCALE GENOMIC DNA]</scope>
    <source>
        <strain evidence="4 6">DSM 2261</strain>
    </source>
</reference>
<dbReference type="PANTHER" id="PTHR42942">
    <property type="entry name" value="6-O-METHYLGUANINE DNA METHYLTRANSFERASE"/>
    <property type="match status" value="1"/>
</dbReference>
<dbReference type="Pfam" id="PF01035">
    <property type="entry name" value="DNA_binding_1"/>
    <property type="match status" value="1"/>
</dbReference>
<dbReference type="GO" id="GO:0006281">
    <property type="term" value="P:DNA repair"/>
    <property type="evidence" value="ECO:0007669"/>
    <property type="project" value="InterPro"/>
</dbReference>
<evidence type="ECO:0000256" key="2">
    <source>
        <dbReference type="SAM" id="MobiDB-lite"/>
    </source>
</evidence>
<dbReference type="InterPro" id="IPR052520">
    <property type="entry name" value="ATL_DNA_repair"/>
</dbReference>
<dbReference type="GO" id="GO:0008168">
    <property type="term" value="F:methyltransferase activity"/>
    <property type="evidence" value="ECO:0007669"/>
    <property type="project" value="UniProtKB-KW"/>
</dbReference>
<dbReference type="Gene3D" id="1.10.10.10">
    <property type="entry name" value="Winged helix-like DNA-binding domain superfamily/Winged helix DNA-binding domain"/>
    <property type="match status" value="1"/>
</dbReference>
<keyword evidence="4" id="KW-0489">Methyltransferase</keyword>
<feature type="compositionally biased region" description="Basic and acidic residues" evidence="2">
    <location>
        <begin position="127"/>
        <end position="139"/>
    </location>
</feature>
<feature type="region of interest" description="Disordered" evidence="2">
    <location>
        <begin position="117"/>
        <end position="139"/>
    </location>
</feature>
<organism evidence="4 6">
    <name type="scientific">Archangium gephyra</name>
    <dbReference type="NCBI Taxonomy" id="48"/>
    <lineage>
        <taxon>Bacteria</taxon>
        <taxon>Pseudomonadati</taxon>
        <taxon>Myxococcota</taxon>
        <taxon>Myxococcia</taxon>
        <taxon>Myxococcales</taxon>
        <taxon>Cystobacterineae</taxon>
        <taxon>Archangiaceae</taxon>
        <taxon>Archangium</taxon>
    </lineage>
</organism>
<gene>
    <name evidence="4" type="ORF">AA314_03705</name>
    <name evidence="5" type="ORF">ATI61_108533</name>
</gene>
<evidence type="ECO:0000313" key="5">
    <source>
        <dbReference type="EMBL" id="REG28990.1"/>
    </source>
</evidence>
<evidence type="ECO:0000313" key="7">
    <source>
        <dbReference type="Proteomes" id="UP000256345"/>
    </source>
</evidence>
<evidence type="ECO:0000313" key="4">
    <source>
        <dbReference type="EMBL" id="AKJ02079.1"/>
    </source>
</evidence>
<dbReference type="InterPro" id="IPR014048">
    <property type="entry name" value="MethylDNA_cys_MeTrfase_DNA-bd"/>
</dbReference>
<name>A0AAC8Q7B8_9BACT</name>
<feature type="domain" description="Methylated-DNA-[protein]-cysteine S-methyltransferase DNA binding" evidence="3">
    <location>
        <begin position="14"/>
        <end position="91"/>
    </location>
</feature>
<dbReference type="PANTHER" id="PTHR42942:SF1">
    <property type="entry name" value="ALKYLTRANSFERASE-LIKE PROTEIN 1"/>
    <property type="match status" value="1"/>
</dbReference>
<dbReference type="SUPFAM" id="SSF46767">
    <property type="entry name" value="Methylated DNA-protein cysteine methyltransferase, C-terminal domain"/>
    <property type="match status" value="1"/>
</dbReference>
<dbReference type="InterPro" id="IPR036388">
    <property type="entry name" value="WH-like_DNA-bd_sf"/>
</dbReference>
<proteinExistence type="predicted"/>
<keyword evidence="7" id="KW-1185">Reference proteome</keyword>
<evidence type="ECO:0000313" key="6">
    <source>
        <dbReference type="Proteomes" id="UP000035579"/>
    </source>
</evidence>